<evidence type="ECO:0000256" key="2">
    <source>
        <dbReference type="ARBA" id="ARBA00001997"/>
    </source>
</evidence>
<dbReference type="Pfam" id="PF00908">
    <property type="entry name" value="dTDP_sugar_isom"/>
    <property type="match status" value="1"/>
</dbReference>
<reference evidence="8 9" key="1">
    <citation type="journal article" date="2013" name="Genome Biol. Evol.">
        <title>Genome evolution and phylogenomic analysis of candidatus kinetoplastibacterium, the betaproteobacterial endosymbionts of strigomonas and angomonas.</title>
        <authorList>
            <person name="Alves J.M."/>
            <person name="Serrano M.G."/>
            <person name="Maia da Silva F."/>
            <person name="Voegtly L.J."/>
            <person name="Matveyev A.V."/>
            <person name="Teixeira M.M."/>
            <person name="Camargo E.P."/>
            <person name="Buck G.A."/>
        </authorList>
    </citation>
    <scope>NUCLEOTIDE SEQUENCE [LARGE SCALE GENOMIC DNA]</scope>
    <source>
        <strain evidence="8 9">TCC079E</strain>
    </source>
</reference>
<dbReference type="GO" id="GO:0019305">
    <property type="term" value="P:dTDP-rhamnose biosynthetic process"/>
    <property type="evidence" value="ECO:0007669"/>
    <property type="project" value="UniProtKB-UniRule"/>
</dbReference>
<dbReference type="Gene3D" id="2.60.120.10">
    <property type="entry name" value="Jelly Rolls"/>
    <property type="match status" value="1"/>
</dbReference>
<sequence>MIIKKLPISDALIIKPKMFIDNRGYFFESFNLQRFNSALEAEHYFVQDNISFSRKNVLRGMHFQEDKPQSKLIQVIDGKIFDVIIDIRRKSSTFGKWTSVILDSQNNYQLWVPEGFAHGFLVLSNYARIFYKTTQFYYPKLEKCLLWNDKKVNIKWPKTKNLIISTKDQNGENFESLF</sequence>
<evidence type="ECO:0000256" key="7">
    <source>
        <dbReference type="RuleBase" id="RU364069"/>
    </source>
</evidence>
<dbReference type="Proteomes" id="UP000011547">
    <property type="component" value="Chromosome"/>
</dbReference>
<dbReference type="InterPro" id="IPR014710">
    <property type="entry name" value="RmlC-like_jellyroll"/>
</dbReference>
<protein>
    <recommendedName>
        <fullName evidence="4 7">dTDP-4-dehydrorhamnose 3,5-epimerase</fullName>
        <ecNumber evidence="3 7">5.1.3.13</ecNumber>
    </recommendedName>
    <alternativeName>
        <fullName evidence="7">Thymidine diphospho-4-keto-rhamnose 3,5-epimerase</fullName>
    </alternativeName>
</protein>
<dbReference type="PANTHER" id="PTHR21047">
    <property type="entry name" value="DTDP-6-DEOXY-D-GLUCOSE-3,5 EPIMERASE"/>
    <property type="match status" value="1"/>
</dbReference>
<feature type="site" description="Participates in a stacking interaction with the thymidine ring of dTDP-4-oxo-6-deoxyglucose" evidence="6">
    <location>
        <position position="137"/>
    </location>
</feature>
<keyword evidence="7 8" id="KW-0413">Isomerase</keyword>
<dbReference type="CDD" id="cd00438">
    <property type="entry name" value="cupin_RmlC"/>
    <property type="match status" value="1"/>
</dbReference>
<dbReference type="PANTHER" id="PTHR21047:SF2">
    <property type="entry name" value="THYMIDINE DIPHOSPHO-4-KETO-RHAMNOSE 3,5-EPIMERASE"/>
    <property type="match status" value="1"/>
</dbReference>
<dbReference type="PATRIC" id="fig|1208919.3.peg.143"/>
<feature type="active site" description="Proton acceptor" evidence="5">
    <location>
        <position position="62"/>
    </location>
</feature>
<dbReference type="NCBIfam" id="TIGR01221">
    <property type="entry name" value="rmlC"/>
    <property type="match status" value="1"/>
</dbReference>
<dbReference type="RefSeq" id="WP_015396117.1">
    <property type="nucleotide sequence ID" value="NC_020294.1"/>
</dbReference>
<evidence type="ECO:0000256" key="3">
    <source>
        <dbReference type="ARBA" id="ARBA00012098"/>
    </source>
</evidence>
<dbReference type="KEGG" id="kde:CDSE_0376"/>
<dbReference type="EMBL" id="CP003803">
    <property type="protein sequence ID" value="AGF46706.1"/>
    <property type="molecule type" value="Genomic_DNA"/>
</dbReference>
<comment type="similarity">
    <text evidence="7">Belongs to the dTDP-4-dehydrorhamnose 3,5-epimerase family.</text>
</comment>
<dbReference type="InterPro" id="IPR000888">
    <property type="entry name" value="RmlC-like"/>
</dbReference>
<evidence type="ECO:0000256" key="1">
    <source>
        <dbReference type="ARBA" id="ARBA00001298"/>
    </source>
</evidence>
<comment type="function">
    <text evidence="2 7">Catalyzes the epimerization of the C3' and C5'positions of dTDP-6-deoxy-D-xylo-4-hexulose, forming dTDP-6-deoxy-L-lyxo-4-hexulose.</text>
</comment>
<dbReference type="GO" id="GO:0008830">
    <property type="term" value="F:dTDP-4-dehydrorhamnose 3,5-epimerase activity"/>
    <property type="evidence" value="ECO:0007669"/>
    <property type="project" value="UniProtKB-UniRule"/>
</dbReference>
<dbReference type="HOGENOM" id="CLU_090940_1_1_4"/>
<dbReference type="OrthoDB" id="9800680at2"/>
<dbReference type="EC" id="5.1.3.13" evidence="3 7"/>
<dbReference type="InterPro" id="IPR011051">
    <property type="entry name" value="RmlC_Cupin_sf"/>
</dbReference>
<evidence type="ECO:0000256" key="6">
    <source>
        <dbReference type="PIRSR" id="PIRSR600888-3"/>
    </source>
</evidence>
<organism evidence="8 9">
    <name type="scientific">Candidatus Kinetoplastidibacterium desouzai TCC079E</name>
    <dbReference type="NCBI Taxonomy" id="1208919"/>
    <lineage>
        <taxon>Bacteria</taxon>
        <taxon>Pseudomonadati</taxon>
        <taxon>Pseudomonadota</taxon>
        <taxon>Betaproteobacteria</taxon>
        <taxon>Candidatus Kinetoplastidibacterium</taxon>
    </lineage>
</organism>
<proteinExistence type="inferred from homology"/>
<gene>
    <name evidence="8" type="ORF">CDSE_0376</name>
</gene>
<dbReference type="GO" id="GO:0000271">
    <property type="term" value="P:polysaccharide biosynthetic process"/>
    <property type="evidence" value="ECO:0007669"/>
    <property type="project" value="TreeGrafter"/>
</dbReference>
<name>M1LRC3_9PROT</name>
<feature type="active site" description="Proton donor" evidence="5">
    <location>
        <position position="131"/>
    </location>
</feature>
<dbReference type="AlphaFoldDB" id="M1LRC3"/>
<evidence type="ECO:0000256" key="4">
    <source>
        <dbReference type="ARBA" id="ARBA00019595"/>
    </source>
</evidence>
<evidence type="ECO:0000313" key="9">
    <source>
        <dbReference type="Proteomes" id="UP000011547"/>
    </source>
</evidence>
<evidence type="ECO:0000256" key="5">
    <source>
        <dbReference type="PIRSR" id="PIRSR600888-1"/>
    </source>
</evidence>
<evidence type="ECO:0000313" key="8">
    <source>
        <dbReference type="EMBL" id="AGF46706.1"/>
    </source>
</evidence>
<accession>M1LRC3</accession>
<comment type="pathway">
    <text evidence="7">Carbohydrate biosynthesis; dTDP-L-rhamnose biosynthesis.</text>
</comment>
<comment type="catalytic activity">
    <reaction evidence="1 7">
        <text>dTDP-4-dehydro-6-deoxy-alpha-D-glucose = dTDP-4-dehydro-beta-L-rhamnose</text>
        <dbReference type="Rhea" id="RHEA:16969"/>
        <dbReference type="ChEBI" id="CHEBI:57649"/>
        <dbReference type="ChEBI" id="CHEBI:62830"/>
        <dbReference type="EC" id="5.1.3.13"/>
    </reaction>
</comment>
<dbReference type="SUPFAM" id="SSF51182">
    <property type="entry name" value="RmlC-like cupins"/>
    <property type="match status" value="1"/>
</dbReference>
<dbReference type="UniPathway" id="UPA00124"/>
<dbReference type="GO" id="GO:0005829">
    <property type="term" value="C:cytosol"/>
    <property type="evidence" value="ECO:0007669"/>
    <property type="project" value="TreeGrafter"/>
</dbReference>
<dbReference type="STRING" id="1208919.CDSE_0376"/>
<keyword evidence="9" id="KW-1185">Reference proteome</keyword>
<dbReference type="eggNOG" id="COG1898">
    <property type="taxonomic scope" value="Bacteria"/>
</dbReference>
<comment type="subunit">
    <text evidence="7">Homodimer.</text>
</comment>